<dbReference type="GeneID" id="31010293"/>
<feature type="compositionally biased region" description="Basic residues" evidence="1">
    <location>
        <begin position="1"/>
        <end position="12"/>
    </location>
</feature>
<evidence type="ECO:0000313" key="2">
    <source>
        <dbReference type="EMBL" id="OJD40266.1"/>
    </source>
</evidence>
<evidence type="ECO:0000313" key="3">
    <source>
        <dbReference type="Proteomes" id="UP000183809"/>
    </source>
</evidence>
<organism evidence="2 3">
    <name type="scientific">Diplodia corticola</name>
    <dbReference type="NCBI Taxonomy" id="236234"/>
    <lineage>
        <taxon>Eukaryota</taxon>
        <taxon>Fungi</taxon>
        <taxon>Dikarya</taxon>
        <taxon>Ascomycota</taxon>
        <taxon>Pezizomycotina</taxon>
        <taxon>Dothideomycetes</taxon>
        <taxon>Dothideomycetes incertae sedis</taxon>
        <taxon>Botryosphaeriales</taxon>
        <taxon>Botryosphaeriaceae</taxon>
        <taxon>Diplodia</taxon>
    </lineage>
</organism>
<gene>
    <name evidence="2" type="ORF">BKCO1_1000617</name>
</gene>
<dbReference type="AlphaFoldDB" id="A0A1J9RJT0"/>
<dbReference type="EMBL" id="MNUE01000001">
    <property type="protein sequence ID" value="OJD40266.1"/>
    <property type="molecule type" value="Genomic_DNA"/>
</dbReference>
<evidence type="ECO:0000256" key="1">
    <source>
        <dbReference type="SAM" id="MobiDB-lite"/>
    </source>
</evidence>
<feature type="region of interest" description="Disordered" evidence="1">
    <location>
        <begin position="1"/>
        <end position="28"/>
    </location>
</feature>
<name>A0A1J9RJT0_9PEZI</name>
<comment type="caution">
    <text evidence="2">The sequence shown here is derived from an EMBL/GenBank/DDBJ whole genome shotgun (WGS) entry which is preliminary data.</text>
</comment>
<dbReference type="RefSeq" id="XP_020135109.1">
    <property type="nucleotide sequence ID" value="XM_020270034.1"/>
</dbReference>
<dbReference type="OrthoDB" id="3919546at2759"/>
<protein>
    <submittedName>
        <fullName evidence="2">Uncharacterized protein</fullName>
    </submittedName>
</protein>
<keyword evidence="3" id="KW-1185">Reference proteome</keyword>
<proteinExistence type="predicted"/>
<sequence length="352" mass="39532">MDTKHTPTKQHGYHPTSSSTAAQGCPSAVKSPFPPTYARDLHDTAGLGNIQAGFWSENGYCQYPWSTDTVSTADLEVLLWFIMVHDYAHTAPRFPVDMPSEFVDHWVQVGRMLAQQHGLWLSVDPQIQEFDVPAIQAYCYEHVIQPARHHNLPTEYVAATISRFSTLVGEHGRMYTGSLDYILAVQGPKHLATKMWFDRNVVIPRLWFPKRSELDRLIQSLDVAQRRYFKALEGAGFKINTTSEAVARMTGWCEVEWEEMVLTEYAKAVVKRTLQAVEHVDEARARFGTSPKSATQSGAIDLEELFADIAAAAASCEVPTRPSTLPKPAKADGSHSVLGKARKYIRRMLRRS</sequence>
<accession>A0A1J9RJT0</accession>
<reference evidence="2 3" key="1">
    <citation type="submission" date="2016-10" db="EMBL/GenBank/DDBJ databases">
        <title>Proteomics and genomics reveal pathogen-plant mechanisms compatible with a hemibiotrophic lifestyle of Diplodia corticola.</title>
        <authorList>
            <person name="Fernandes I."/>
            <person name="De Jonge R."/>
            <person name="Van De Peer Y."/>
            <person name="Devreese B."/>
            <person name="Alves A."/>
            <person name="Esteves A.C."/>
        </authorList>
    </citation>
    <scope>NUCLEOTIDE SEQUENCE [LARGE SCALE GENOMIC DNA]</scope>
    <source>
        <strain evidence="2 3">CBS 112549</strain>
    </source>
</reference>
<dbReference type="PROSITE" id="PS51257">
    <property type="entry name" value="PROKAR_LIPOPROTEIN"/>
    <property type="match status" value="1"/>
</dbReference>
<dbReference type="Proteomes" id="UP000183809">
    <property type="component" value="Unassembled WGS sequence"/>
</dbReference>